<accession>A0A5D3WLY1</accession>
<evidence type="ECO:0000259" key="3">
    <source>
        <dbReference type="Pfam" id="PF01048"/>
    </source>
</evidence>
<comment type="caution">
    <text evidence="4">The sequence shown here is derived from an EMBL/GenBank/DDBJ whole genome shotgun (WGS) entry which is preliminary data.</text>
</comment>
<protein>
    <recommendedName>
        <fullName evidence="1 2">Futalosine hydrolase</fullName>
        <shortName evidence="1">FL hydrolase</shortName>
        <ecNumber evidence="1 2">3.2.2.26</ecNumber>
    </recommendedName>
    <alternativeName>
        <fullName evidence="1">Futalosine nucleosidase</fullName>
    </alternativeName>
    <alternativeName>
        <fullName evidence="1">Menaquinone biosynthetic enzyme MqnB</fullName>
    </alternativeName>
</protein>
<dbReference type="InterPro" id="IPR035994">
    <property type="entry name" value="Nucleoside_phosphorylase_sf"/>
</dbReference>
<dbReference type="PANTHER" id="PTHR46832:SF2">
    <property type="entry name" value="FUTALOSINE HYDROLASE"/>
    <property type="match status" value="1"/>
</dbReference>
<dbReference type="Gene3D" id="3.40.50.1580">
    <property type="entry name" value="Nucleoside phosphorylase domain"/>
    <property type="match status" value="1"/>
</dbReference>
<comment type="similarity">
    <text evidence="1">Belongs to the PNP/UDP phosphorylase family. Futalosine hydrolase subfamily.</text>
</comment>
<dbReference type="HAMAP" id="MF_00991">
    <property type="entry name" value="MqnB"/>
    <property type="match status" value="1"/>
</dbReference>
<keyword evidence="1 4" id="KW-0378">Hydrolase</keyword>
<dbReference type="GO" id="GO:0019284">
    <property type="term" value="P:L-methionine salvage from S-adenosylmethionine"/>
    <property type="evidence" value="ECO:0007669"/>
    <property type="project" value="TreeGrafter"/>
</dbReference>
<dbReference type="RefSeq" id="WP_148895129.1">
    <property type="nucleotide sequence ID" value="NZ_VNIB01000003.1"/>
</dbReference>
<evidence type="ECO:0000256" key="2">
    <source>
        <dbReference type="NCBIfam" id="TIGR03664"/>
    </source>
</evidence>
<evidence type="ECO:0000313" key="4">
    <source>
        <dbReference type="EMBL" id="TYO99203.1"/>
    </source>
</evidence>
<dbReference type="GO" id="GO:0009234">
    <property type="term" value="P:menaquinone biosynthetic process"/>
    <property type="evidence" value="ECO:0007669"/>
    <property type="project" value="UniProtKB-UniRule"/>
</dbReference>
<reference evidence="4 5" key="1">
    <citation type="submission" date="2019-07" db="EMBL/GenBank/DDBJ databases">
        <title>Genomic Encyclopedia of Type Strains, Phase IV (KMG-IV): sequencing the most valuable type-strain genomes for metagenomic binning, comparative biology and taxonomic classification.</title>
        <authorList>
            <person name="Goeker M."/>
        </authorList>
    </citation>
    <scope>NUCLEOTIDE SEQUENCE [LARGE SCALE GENOMIC DNA]</scope>
    <source>
        <strain evidence="4 5">SS015</strain>
    </source>
</reference>
<comment type="catalytic activity">
    <reaction evidence="1">
        <text>futalosine + H2O = dehypoxanthine futalosine + hypoxanthine</text>
        <dbReference type="Rhea" id="RHEA:25904"/>
        <dbReference type="ChEBI" id="CHEBI:15377"/>
        <dbReference type="ChEBI" id="CHEBI:17368"/>
        <dbReference type="ChEBI" id="CHEBI:58863"/>
        <dbReference type="ChEBI" id="CHEBI:58864"/>
        <dbReference type="EC" id="3.2.2.26"/>
    </reaction>
</comment>
<name>A0A5D3WLY1_9BACT</name>
<feature type="domain" description="Nucleoside phosphorylase" evidence="3">
    <location>
        <begin position="2"/>
        <end position="235"/>
    </location>
</feature>
<dbReference type="SUPFAM" id="SSF53167">
    <property type="entry name" value="Purine and uridine phosphorylases"/>
    <property type="match status" value="1"/>
</dbReference>
<evidence type="ECO:0000256" key="1">
    <source>
        <dbReference type="HAMAP-Rule" id="MF_00991"/>
    </source>
</evidence>
<dbReference type="GO" id="GO:0008930">
    <property type="term" value="F:methylthioadenosine nucleosidase activity"/>
    <property type="evidence" value="ECO:0007669"/>
    <property type="project" value="TreeGrafter"/>
</dbReference>
<dbReference type="InterPro" id="IPR000845">
    <property type="entry name" value="Nucleoside_phosphorylase_d"/>
</dbReference>
<keyword evidence="5" id="KW-1185">Reference proteome</keyword>
<keyword evidence="1" id="KW-0474">Menaquinone biosynthesis</keyword>
<comment type="function">
    <text evidence="1">Catalyzes the hydrolysis of futalosine (FL) to dehypoxanthine futalosine (DHFL) and hypoxanthine, a step in the biosynthesis of menaquinone (MK, vitamin K2).</text>
</comment>
<dbReference type="Proteomes" id="UP000324159">
    <property type="component" value="Unassembled WGS sequence"/>
</dbReference>
<dbReference type="GO" id="GO:0009116">
    <property type="term" value="P:nucleoside metabolic process"/>
    <property type="evidence" value="ECO:0007669"/>
    <property type="project" value="InterPro"/>
</dbReference>
<dbReference type="UniPathway" id="UPA00079"/>
<dbReference type="GO" id="GO:0008782">
    <property type="term" value="F:adenosylhomocysteine nucleosidase activity"/>
    <property type="evidence" value="ECO:0007669"/>
    <property type="project" value="TreeGrafter"/>
</dbReference>
<dbReference type="EC" id="3.2.2.26" evidence="1 2"/>
<dbReference type="PANTHER" id="PTHR46832">
    <property type="entry name" value="5'-METHYLTHIOADENOSINE/S-ADENOSYLHOMOCYSTEINE NUCLEOSIDASE"/>
    <property type="match status" value="1"/>
</dbReference>
<sequence>MIALFAAMEFEARQLTGRLTPAGTLPGRFPLYRGRLAGRRVELVLTGPGKANAAAAAASYLASSAANACLLFGCGGAYAGSGLQIGDLALAESEILLDEGSDSPDGFLDLRQLGLPLLPEEPPLFNRIPLDDRLFRFGRERLRPFAAKTGRAFAGGPFVTVSTCTGTDRQGETRARASDGICENMEGGALALTARRYRIPLLELRGISNLAGRRERQNWDLPKAMEIAQQAVLHLLETWPGDDDD</sequence>
<dbReference type="InterPro" id="IPR019963">
    <property type="entry name" value="FL_hydrolase_MqnB"/>
</dbReference>
<dbReference type="NCBIfam" id="TIGR03664">
    <property type="entry name" value="fut_nucase"/>
    <property type="match status" value="1"/>
</dbReference>
<dbReference type="CDD" id="cd17766">
    <property type="entry name" value="futalosine_nucleosidase_MqnB"/>
    <property type="match status" value="1"/>
</dbReference>
<proteinExistence type="inferred from homology"/>
<comment type="pathway">
    <text evidence="1">Quinol/quinone metabolism; menaquinone biosynthesis.</text>
</comment>
<dbReference type="AlphaFoldDB" id="A0A5D3WLY1"/>
<dbReference type="Pfam" id="PF01048">
    <property type="entry name" value="PNP_UDP_1"/>
    <property type="match status" value="1"/>
</dbReference>
<dbReference type="OrthoDB" id="9788270at2"/>
<organism evidence="4 5">
    <name type="scientific">Geothermobacter ehrlichii</name>
    <dbReference type="NCBI Taxonomy" id="213224"/>
    <lineage>
        <taxon>Bacteria</taxon>
        <taxon>Pseudomonadati</taxon>
        <taxon>Thermodesulfobacteriota</taxon>
        <taxon>Desulfuromonadia</taxon>
        <taxon>Desulfuromonadales</taxon>
        <taxon>Geothermobacteraceae</taxon>
        <taxon>Geothermobacter</taxon>
    </lineage>
</organism>
<dbReference type="GO" id="GO:0005829">
    <property type="term" value="C:cytosol"/>
    <property type="evidence" value="ECO:0007669"/>
    <property type="project" value="TreeGrafter"/>
</dbReference>
<dbReference type="EMBL" id="VNIB01000003">
    <property type="protein sequence ID" value="TYO99203.1"/>
    <property type="molecule type" value="Genomic_DNA"/>
</dbReference>
<evidence type="ECO:0000313" key="5">
    <source>
        <dbReference type="Proteomes" id="UP000324159"/>
    </source>
</evidence>
<gene>
    <name evidence="1" type="primary">mqnB</name>
    <name evidence="4" type="ORF">EDC39_10346</name>
</gene>